<name>A0A5C6F8R2_9BACT</name>
<dbReference type="AlphaFoldDB" id="A0A5C6F8R2"/>
<dbReference type="EMBL" id="SJPX01000001">
    <property type="protein sequence ID" value="TWU58133.1"/>
    <property type="molecule type" value="Genomic_DNA"/>
</dbReference>
<dbReference type="PROSITE" id="PS51257">
    <property type="entry name" value="PROKAR_LIPOPROTEIN"/>
    <property type="match status" value="1"/>
</dbReference>
<evidence type="ECO:0000256" key="1">
    <source>
        <dbReference type="SAM" id="MobiDB-lite"/>
    </source>
</evidence>
<feature type="signal peptide" evidence="2">
    <location>
        <begin position="1"/>
        <end position="18"/>
    </location>
</feature>
<evidence type="ECO:0000313" key="3">
    <source>
        <dbReference type="EMBL" id="TWU58133.1"/>
    </source>
</evidence>
<feature type="chain" id="PRO_5023033513" evidence="2">
    <location>
        <begin position="19"/>
        <end position="456"/>
    </location>
</feature>
<accession>A0A5C6F8R2</accession>
<sequence precursor="true">MKNVTVALAAWLVVFAAAGCSSDQYRIELMPDGESIERRLTIQLQARSADNDTSGSDKESKQPADVSTRIGKLYNQVPTIDDAGNQVYVGNFIGNMPDDVGGAGSYTYFTTSLGSSSIYAERFRGNDDLVDMLQQRYAAIDSLVDLLTRWVDFEIDDRASANRINRFISGEVRCDLKNISLYGWMTSTFEDEKTGGTQITRAAQYLIERDYFTVEDIPKIMRLSSDGNPQVIANFIRATVTRKIEGLEQPPAPGAISKLSDLPRIEKSLRDFLRSTDEYAALVAKAREAAPNEATALISDTSPDPMSILSELVILAALPHLHADHYDCQVDVTLHVPVEPIFTNGKWDETEKTVSWSRSANDGLMPTMLVATWCVPDDANQAKIFGRSALGDKDLAEYVVWYHGLTGTEQQQWDEMLASIDSSEDTTKALRGFQFTESPKLAQRIVNTLIGRLKKQ</sequence>
<dbReference type="Proteomes" id="UP000317977">
    <property type="component" value="Unassembled WGS sequence"/>
</dbReference>
<comment type="caution">
    <text evidence="3">The sequence shown here is derived from an EMBL/GenBank/DDBJ whole genome shotgun (WGS) entry which is preliminary data.</text>
</comment>
<feature type="region of interest" description="Disordered" evidence="1">
    <location>
        <begin position="47"/>
        <end position="67"/>
    </location>
</feature>
<dbReference type="OrthoDB" id="236131at2"/>
<organism evidence="3 4">
    <name type="scientific">Rubripirellula reticaptiva</name>
    <dbReference type="NCBI Taxonomy" id="2528013"/>
    <lineage>
        <taxon>Bacteria</taxon>
        <taxon>Pseudomonadati</taxon>
        <taxon>Planctomycetota</taxon>
        <taxon>Planctomycetia</taxon>
        <taxon>Pirellulales</taxon>
        <taxon>Pirellulaceae</taxon>
        <taxon>Rubripirellula</taxon>
    </lineage>
</organism>
<dbReference type="RefSeq" id="WP_146532915.1">
    <property type="nucleotide sequence ID" value="NZ_SJPX01000001.1"/>
</dbReference>
<evidence type="ECO:0000313" key="4">
    <source>
        <dbReference type="Proteomes" id="UP000317977"/>
    </source>
</evidence>
<proteinExistence type="predicted"/>
<keyword evidence="2" id="KW-0732">Signal</keyword>
<evidence type="ECO:0000256" key="2">
    <source>
        <dbReference type="SAM" id="SignalP"/>
    </source>
</evidence>
<gene>
    <name evidence="3" type="ORF">Poly59_10420</name>
</gene>
<protein>
    <submittedName>
        <fullName evidence="3">Uncharacterized protein</fullName>
    </submittedName>
</protein>
<keyword evidence="4" id="KW-1185">Reference proteome</keyword>
<reference evidence="3 4" key="1">
    <citation type="submission" date="2019-02" db="EMBL/GenBank/DDBJ databases">
        <title>Deep-cultivation of Planctomycetes and their phenomic and genomic characterization uncovers novel biology.</title>
        <authorList>
            <person name="Wiegand S."/>
            <person name="Jogler M."/>
            <person name="Boedeker C."/>
            <person name="Pinto D."/>
            <person name="Vollmers J."/>
            <person name="Rivas-Marin E."/>
            <person name="Kohn T."/>
            <person name="Peeters S.H."/>
            <person name="Heuer A."/>
            <person name="Rast P."/>
            <person name="Oberbeckmann S."/>
            <person name="Bunk B."/>
            <person name="Jeske O."/>
            <person name="Meyerdierks A."/>
            <person name="Storesund J.E."/>
            <person name="Kallscheuer N."/>
            <person name="Luecker S."/>
            <person name="Lage O.M."/>
            <person name="Pohl T."/>
            <person name="Merkel B.J."/>
            <person name="Hornburger P."/>
            <person name="Mueller R.-W."/>
            <person name="Bruemmer F."/>
            <person name="Labrenz M."/>
            <person name="Spormann A.M."/>
            <person name="Op Den Camp H."/>
            <person name="Overmann J."/>
            <person name="Amann R."/>
            <person name="Jetten M.S.M."/>
            <person name="Mascher T."/>
            <person name="Medema M.H."/>
            <person name="Devos D.P."/>
            <person name="Kaster A.-K."/>
            <person name="Ovreas L."/>
            <person name="Rohde M."/>
            <person name="Galperin M.Y."/>
            <person name="Jogler C."/>
        </authorList>
    </citation>
    <scope>NUCLEOTIDE SEQUENCE [LARGE SCALE GENOMIC DNA]</scope>
    <source>
        <strain evidence="3 4">Poly59</strain>
    </source>
</reference>